<accession>A0A0C9VNF4</accession>
<gene>
    <name evidence="1" type="ORF">M422DRAFT_257646</name>
</gene>
<dbReference type="Proteomes" id="UP000054279">
    <property type="component" value="Unassembled WGS sequence"/>
</dbReference>
<dbReference type="EMBL" id="KN837151">
    <property type="protein sequence ID" value="KIJ39585.1"/>
    <property type="molecule type" value="Genomic_DNA"/>
</dbReference>
<evidence type="ECO:0000313" key="2">
    <source>
        <dbReference type="Proteomes" id="UP000054279"/>
    </source>
</evidence>
<reference evidence="1 2" key="1">
    <citation type="submission" date="2014-06" db="EMBL/GenBank/DDBJ databases">
        <title>Evolutionary Origins and Diversification of the Mycorrhizal Mutualists.</title>
        <authorList>
            <consortium name="DOE Joint Genome Institute"/>
            <consortium name="Mycorrhizal Genomics Consortium"/>
            <person name="Kohler A."/>
            <person name="Kuo A."/>
            <person name="Nagy L.G."/>
            <person name="Floudas D."/>
            <person name="Copeland A."/>
            <person name="Barry K.W."/>
            <person name="Cichocki N."/>
            <person name="Veneault-Fourrey C."/>
            <person name="LaButti K."/>
            <person name="Lindquist E.A."/>
            <person name="Lipzen A."/>
            <person name="Lundell T."/>
            <person name="Morin E."/>
            <person name="Murat C."/>
            <person name="Riley R."/>
            <person name="Ohm R."/>
            <person name="Sun H."/>
            <person name="Tunlid A."/>
            <person name="Henrissat B."/>
            <person name="Grigoriev I.V."/>
            <person name="Hibbett D.S."/>
            <person name="Martin F."/>
        </authorList>
    </citation>
    <scope>NUCLEOTIDE SEQUENCE [LARGE SCALE GENOMIC DNA]</scope>
    <source>
        <strain evidence="1 2">SS14</strain>
    </source>
</reference>
<keyword evidence="2" id="KW-1185">Reference proteome</keyword>
<name>A0A0C9VNF4_SPHS4</name>
<dbReference type="AlphaFoldDB" id="A0A0C9VNF4"/>
<evidence type="ECO:0008006" key="3">
    <source>
        <dbReference type="Google" id="ProtNLM"/>
    </source>
</evidence>
<proteinExistence type="predicted"/>
<evidence type="ECO:0000313" key="1">
    <source>
        <dbReference type="EMBL" id="KIJ39585.1"/>
    </source>
</evidence>
<organism evidence="1 2">
    <name type="scientific">Sphaerobolus stellatus (strain SS14)</name>
    <dbReference type="NCBI Taxonomy" id="990650"/>
    <lineage>
        <taxon>Eukaryota</taxon>
        <taxon>Fungi</taxon>
        <taxon>Dikarya</taxon>
        <taxon>Basidiomycota</taxon>
        <taxon>Agaricomycotina</taxon>
        <taxon>Agaricomycetes</taxon>
        <taxon>Phallomycetidae</taxon>
        <taxon>Geastrales</taxon>
        <taxon>Sphaerobolaceae</taxon>
        <taxon>Sphaerobolus</taxon>
    </lineage>
</organism>
<sequence length="249" mass="28231">MWFHKLVFHSGYVDNANLVVKFKKGLNKSLWTMVAMMDLVPAFDNLEAWIEMAQRVVDVRETSRVFEENLRVVEKLIPHRPKPLTTVPRTLPPASPARTFNYQARLPIPVVNVHLEPSKTPDGPTSISNIVRRCCGKTGHIARFCDTTFNVCSLTVKEKEELLYGLMADLDMTENSGMEPGGEEEVISKWEDFAKPRRVNTVPSLPVHNHFSILDNVSTITQCPQSEKLLLQVALHPPDPGQNKTPFYR</sequence>
<protein>
    <recommendedName>
        <fullName evidence="3">CCHC-type domain-containing protein</fullName>
    </recommendedName>
</protein>
<dbReference type="HOGENOM" id="CLU_081065_0_0_1"/>